<evidence type="ECO:0000313" key="7">
    <source>
        <dbReference type="EMBL" id="RTR24324.1"/>
    </source>
</evidence>
<evidence type="ECO:0000256" key="3">
    <source>
        <dbReference type="ARBA" id="ARBA00022741"/>
    </source>
</evidence>
<keyword evidence="3" id="KW-0547">Nucleotide-binding</keyword>
<dbReference type="GO" id="GO:0016874">
    <property type="term" value="F:ligase activity"/>
    <property type="evidence" value="ECO:0007669"/>
    <property type="project" value="UniProtKB-KW"/>
</dbReference>
<dbReference type="AlphaFoldDB" id="A0A3S0I0L6"/>
<dbReference type="RefSeq" id="WP_126611166.1">
    <property type="nucleotide sequence ID" value="NZ_JBHUCY010000064.1"/>
</dbReference>
<dbReference type="OrthoDB" id="9765517at2"/>
<dbReference type="GO" id="GO:0005524">
    <property type="term" value="F:ATP binding"/>
    <property type="evidence" value="ECO:0007669"/>
    <property type="project" value="UniProtKB-KW"/>
</dbReference>
<evidence type="ECO:0000256" key="5">
    <source>
        <dbReference type="ARBA" id="ARBA00022842"/>
    </source>
</evidence>
<keyword evidence="8" id="KW-1185">Reference proteome</keyword>
<evidence type="ECO:0000259" key="6">
    <source>
        <dbReference type="Pfam" id="PF03738"/>
    </source>
</evidence>
<organism evidence="7 8">
    <name type="scientific">Azospirillum griseum</name>
    <dbReference type="NCBI Taxonomy" id="2496639"/>
    <lineage>
        <taxon>Bacteria</taxon>
        <taxon>Pseudomonadati</taxon>
        <taxon>Pseudomonadota</taxon>
        <taxon>Alphaproteobacteria</taxon>
        <taxon>Rhodospirillales</taxon>
        <taxon>Azospirillaceae</taxon>
        <taxon>Azospirillum</taxon>
    </lineage>
</organism>
<dbReference type="Proteomes" id="UP000277007">
    <property type="component" value="Unassembled WGS sequence"/>
</dbReference>
<feature type="domain" description="Glutathionylspermidine synthase pre-ATP-grasp-like" evidence="6">
    <location>
        <begin position="29"/>
        <end position="385"/>
    </location>
</feature>
<evidence type="ECO:0000256" key="4">
    <source>
        <dbReference type="ARBA" id="ARBA00022840"/>
    </source>
</evidence>
<accession>A0A3S0I0L6</accession>
<keyword evidence="1" id="KW-0436">Ligase</keyword>
<dbReference type="InterPro" id="IPR016185">
    <property type="entry name" value="PreATP-grasp_dom_sf"/>
</dbReference>
<comment type="caution">
    <text evidence="7">The sequence shown here is derived from an EMBL/GenBank/DDBJ whole genome shotgun (WGS) entry which is preliminary data.</text>
</comment>
<dbReference type="SUPFAM" id="SSF52440">
    <property type="entry name" value="PreATP-grasp domain"/>
    <property type="match status" value="1"/>
</dbReference>
<dbReference type="SUPFAM" id="SSF56059">
    <property type="entry name" value="Glutathione synthetase ATP-binding domain-like"/>
    <property type="match status" value="1"/>
</dbReference>
<name>A0A3S0I0L6_9PROT</name>
<dbReference type="EMBL" id="RXMA01000001">
    <property type="protein sequence ID" value="RTR24324.1"/>
    <property type="molecule type" value="Genomic_DNA"/>
</dbReference>
<keyword evidence="4" id="KW-0067">ATP-binding</keyword>
<gene>
    <name evidence="7" type="ORF">EJ903_00630</name>
</gene>
<keyword evidence="2" id="KW-0479">Metal-binding</keyword>
<dbReference type="InterPro" id="IPR005494">
    <property type="entry name" value="GSPS_pre-ATP-grasp-like_dom"/>
</dbReference>
<evidence type="ECO:0000256" key="1">
    <source>
        <dbReference type="ARBA" id="ARBA00022598"/>
    </source>
</evidence>
<protein>
    <submittedName>
        <fullName evidence="7">Glutathionylspermidine synthase</fullName>
    </submittedName>
</protein>
<sequence>MRRIPLKPRADWRPGLRKYPFGVRAMAAGTGWREDVGYEFSAHQIDLIESVADELHTMIGAAVRYVIDNKMFASLGIRGEAVRMLEASWTDYWAAGRPNERAGGLVGRLTLAYDGRDSVKLLGCNFDGGEGLFAASIIQRNWREAMAPDVSQFNGLHEALVERWEELAAGVPGRTRVHLTCDTPDAVRESELAYLAATAGEAGLDTRLLPLHSIRWDGRRFKDDEGQPISWLAKLYPWDHLSEDEFLLRLKGGGMSLLSPLWCWLWSNHGLLAVLSHLYPRHPNLCRAALDASVLGPCDAVTARALRGLDAAPQRFYERGSVVLDDGPQVDANGAVWLETPPGFRSDDVHAVLHAWIVADKCLGMAVRESTDPRVGPDASFVPHLYRI</sequence>
<proteinExistence type="predicted"/>
<dbReference type="Pfam" id="PF03738">
    <property type="entry name" value="GSP_synth"/>
    <property type="match status" value="1"/>
</dbReference>
<evidence type="ECO:0000256" key="2">
    <source>
        <dbReference type="ARBA" id="ARBA00022723"/>
    </source>
</evidence>
<evidence type="ECO:0000313" key="8">
    <source>
        <dbReference type="Proteomes" id="UP000277007"/>
    </source>
</evidence>
<reference evidence="7 8" key="1">
    <citation type="submission" date="2018-12" db="EMBL/GenBank/DDBJ databases">
        <authorList>
            <person name="Yang Y."/>
        </authorList>
    </citation>
    <scope>NUCLEOTIDE SEQUENCE [LARGE SCALE GENOMIC DNA]</scope>
    <source>
        <strain evidence="7 8">L-25-5w-1</strain>
    </source>
</reference>
<dbReference type="GO" id="GO:0046872">
    <property type="term" value="F:metal ion binding"/>
    <property type="evidence" value="ECO:0007669"/>
    <property type="project" value="UniProtKB-KW"/>
</dbReference>
<keyword evidence="5" id="KW-0460">Magnesium</keyword>